<feature type="region of interest" description="Disordered" evidence="2">
    <location>
        <begin position="560"/>
        <end position="588"/>
    </location>
</feature>
<feature type="chain" id="PRO_5021804071" description="WSC domain-containing protein" evidence="3">
    <location>
        <begin position="26"/>
        <end position="861"/>
    </location>
</feature>
<feature type="domain" description="WSC" evidence="4">
    <location>
        <begin position="30"/>
        <end position="118"/>
    </location>
</feature>
<dbReference type="SMART" id="SM00321">
    <property type="entry name" value="WSC"/>
    <property type="match status" value="1"/>
</dbReference>
<feature type="coiled-coil region" evidence="1">
    <location>
        <begin position="304"/>
        <end position="331"/>
    </location>
</feature>
<feature type="region of interest" description="Disordered" evidence="2">
    <location>
        <begin position="772"/>
        <end position="806"/>
    </location>
</feature>
<dbReference type="Pfam" id="PF09421">
    <property type="entry name" value="FRQ"/>
    <property type="match status" value="1"/>
</dbReference>
<dbReference type="GO" id="GO:0005737">
    <property type="term" value="C:cytoplasm"/>
    <property type="evidence" value="ECO:0007669"/>
    <property type="project" value="InterPro"/>
</dbReference>
<feature type="compositionally biased region" description="Basic and acidic residues" evidence="2">
    <location>
        <begin position="649"/>
        <end position="662"/>
    </location>
</feature>
<feature type="compositionally biased region" description="Basic and acidic residues" evidence="2">
    <location>
        <begin position="727"/>
        <end position="747"/>
    </location>
</feature>
<dbReference type="InterPro" id="IPR018554">
    <property type="entry name" value="FRQ"/>
</dbReference>
<sequence length="861" mass="93311">MIFAASNALFAASSLLLLAPSPVNAITYNASTHVDCYSSLPSNFIDNGTWTYQSSGYCQEQCVPLGYSVMAMTNGNDCWCGNELPANSTKTDTCTKSCDGWQGDACGGKDAYDVYLTGLKSNVPIADGSSSTTTSSATTSTTAGVTVITQAGQTIVVTASSDPSATAKSSGGGTSTAGIAAGVVVGVIALAAIIGAAMGEISTHGSHSLPNGRPKVVGTADIIQMPPRSLKNTTERRQRHAESDDWFNEANQHVTSQLDGLGDDAPYFPDEIEPANLGEKQSSPSHLDDPVLSYMRAGDSERENEELRGIIDDLTLNIKRLKQKLRRYKERDPPRLQGDKLFDVRTYGLPRQRKRQLEQILQQFAAEISGSSRLSRERPTRTKSKHLRDNAHISDDDARKALVAMLFKQHLGLLAAKASIQRIANISSSSDSWYDINEVLSSIKHMISNIDVEFSREALEKYGAALELSADGHRVRWQSSNRHEIVRPHTGSSVIHDYYINSHQANDLPKETSIHHENVLGLAESRTTSLRTPATTDYIPYKSKTHKNEADDDVVSMISSGSEMSSQAPVSDGAGRFSTTRPQTHKTPHERLTYYKNATFYIDCYGDKLDAIDSQLQASSLTESVGEKRKRQSSDHSSRQQRRHTNKTPADRFHSYPNEKDSALNLSQCTSPVLSLAEEPLTSVADGHKAFPMELAASGVGDVTPNDNFALHVVMKHVPVSSSDEPETSRISKDSFKDGFPGHDQRNGRINNRNKKLFKTYVVTATHEELAPSSLPPATCGIFSSASSDEDSDDDDGDDGDNDFDGVYEKQGQVNLPDVSHAVLAHVGGIGESPASAHSIEKWNAQVVASLGNHGGNAVVP</sequence>
<accession>A0A510NWU5</accession>
<dbReference type="Proteomes" id="UP000053095">
    <property type="component" value="Unassembled WGS sequence"/>
</dbReference>
<dbReference type="GO" id="GO:0005634">
    <property type="term" value="C:nucleus"/>
    <property type="evidence" value="ECO:0007669"/>
    <property type="project" value="InterPro"/>
</dbReference>
<feature type="region of interest" description="Disordered" evidence="2">
    <location>
        <begin position="721"/>
        <end position="750"/>
    </location>
</feature>
<gene>
    <name evidence="5" type="ORF">TCE0_018f05564</name>
</gene>
<reference evidence="6" key="1">
    <citation type="journal article" date="2015" name="Genome Announc.">
        <title>Draft genome sequence of Talaromyces cellulolyticus strain Y-94, a source of lignocellulosic biomass-degrading enzymes.</title>
        <authorList>
            <person name="Fujii T."/>
            <person name="Koike H."/>
            <person name="Sawayama S."/>
            <person name="Yano S."/>
            <person name="Inoue H."/>
        </authorList>
    </citation>
    <scope>NUCLEOTIDE SEQUENCE [LARGE SCALE GENOMIC DNA]</scope>
    <source>
        <strain evidence="6">Y-94</strain>
    </source>
</reference>
<protein>
    <recommendedName>
        <fullName evidence="4">WSC domain-containing protein</fullName>
    </recommendedName>
</protein>
<dbReference type="PROSITE" id="PS51212">
    <property type="entry name" value="WSC"/>
    <property type="match status" value="1"/>
</dbReference>
<keyword evidence="3" id="KW-0732">Signal</keyword>
<dbReference type="GO" id="GO:0006355">
    <property type="term" value="P:regulation of DNA-templated transcription"/>
    <property type="evidence" value="ECO:0007669"/>
    <property type="project" value="InterPro"/>
</dbReference>
<dbReference type="InterPro" id="IPR002889">
    <property type="entry name" value="WSC_carb-bd"/>
</dbReference>
<dbReference type="EMBL" id="DF933814">
    <property type="protein sequence ID" value="GAM36454.1"/>
    <property type="molecule type" value="Genomic_DNA"/>
</dbReference>
<feature type="region of interest" description="Disordered" evidence="2">
    <location>
        <begin position="621"/>
        <end position="664"/>
    </location>
</feature>
<dbReference type="Pfam" id="PF01822">
    <property type="entry name" value="WSC"/>
    <property type="match status" value="1"/>
</dbReference>
<dbReference type="GO" id="GO:0007623">
    <property type="term" value="P:circadian rhythm"/>
    <property type="evidence" value="ECO:0007669"/>
    <property type="project" value="InterPro"/>
</dbReference>
<organism evidence="5 6">
    <name type="scientific">Talaromyces pinophilus</name>
    <name type="common">Penicillium pinophilum</name>
    <dbReference type="NCBI Taxonomy" id="128442"/>
    <lineage>
        <taxon>Eukaryota</taxon>
        <taxon>Fungi</taxon>
        <taxon>Dikarya</taxon>
        <taxon>Ascomycota</taxon>
        <taxon>Pezizomycotina</taxon>
        <taxon>Eurotiomycetes</taxon>
        <taxon>Eurotiomycetidae</taxon>
        <taxon>Eurotiales</taxon>
        <taxon>Trichocomaceae</taxon>
        <taxon>Talaromyces</taxon>
        <taxon>Talaromyces sect. Talaromyces</taxon>
    </lineage>
</organism>
<feature type="signal peptide" evidence="3">
    <location>
        <begin position="1"/>
        <end position="25"/>
    </location>
</feature>
<evidence type="ECO:0000313" key="6">
    <source>
        <dbReference type="Proteomes" id="UP000053095"/>
    </source>
</evidence>
<evidence type="ECO:0000256" key="2">
    <source>
        <dbReference type="SAM" id="MobiDB-lite"/>
    </source>
</evidence>
<evidence type="ECO:0000256" key="3">
    <source>
        <dbReference type="SAM" id="SignalP"/>
    </source>
</evidence>
<evidence type="ECO:0000256" key="1">
    <source>
        <dbReference type="SAM" id="Coils"/>
    </source>
</evidence>
<keyword evidence="6" id="KW-1185">Reference proteome</keyword>
<feature type="compositionally biased region" description="Acidic residues" evidence="2">
    <location>
        <begin position="788"/>
        <end position="806"/>
    </location>
</feature>
<name>A0A510NWU5_TALPI</name>
<evidence type="ECO:0000259" key="4">
    <source>
        <dbReference type="PROSITE" id="PS51212"/>
    </source>
</evidence>
<keyword evidence="1" id="KW-0175">Coiled coil</keyword>
<proteinExistence type="predicted"/>
<dbReference type="AlphaFoldDB" id="A0A510NWU5"/>
<evidence type="ECO:0000313" key="5">
    <source>
        <dbReference type="EMBL" id="GAM36454.1"/>
    </source>
</evidence>